<evidence type="ECO:0000313" key="2">
    <source>
        <dbReference type="EMBL" id="ABQ25998.1"/>
    </source>
</evidence>
<evidence type="ECO:0000313" key="3">
    <source>
        <dbReference type="Proteomes" id="UP000006695"/>
    </source>
</evidence>
<sequence>MRYLKNQNGIALVTALLLTLITVAVIMAVFYLLNQQTKTSAAEKVYSSALQAAYGDSELFIKDIIPSLFPNDALKNINYWENSFSAISLDVVATDACINDKLHNNTDKWTNCPQGSTTKLAYDMPDTTIVLRGLSENYKIYSKIVDTTVGNTDGSGLTERYTSGDGVTGKGAGVDPVRVPYLYTVEIQAEGAVNPKEKAQLEVLYAY</sequence>
<dbReference type="EMBL" id="CP000698">
    <property type="protein sequence ID" value="ABQ25998.1"/>
    <property type="molecule type" value="Genomic_DNA"/>
</dbReference>
<feature type="transmembrane region" description="Helical" evidence="1">
    <location>
        <begin position="12"/>
        <end position="33"/>
    </location>
</feature>
<protein>
    <recommendedName>
        <fullName evidence="4">Type IV pilus assembly protein PilX</fullName>
    </recommendedName>
</protein>
<dbReference type="Proteomes" id="UP000006695">
    <property type="component" value="Chromosome"/>
</dbReference>
<keyword evidence="3" id="KW-1185">Reference proteome</keyword>
<reference evidence="2 3" key="1">
    <citation type="submission" date="2007-05" db="EMBL/GenBank/DDBJ databases">
        <title>Complete sequence of Geobacter uraniireducens Rf4.</title>
        <authorList>
            <consortium name="US DOE Joint Genome Institute"/>
            <person name="Copeland A."/>
            <person name="Lucas S."/>
            <person name="Lapidus A."/>
            <person name="Barry K."/>
            <person name="Detter J.C."/>
            <person name="Glavina del Rio T."/>
            <person name="Hammon N."/>
            <person name="Israni S."/>
            <person name="Dalin E."/>
            <person name="Tice H."/>
            <person name="Pitluck S."/>
            <person name="Chertkov O."/>
            <person name="Brettin T."/>
            <person name="Bruce D."/>
            <person name="Han C."/>
            <person name="Schmutz J."/>
            <person name="Larimer F."/>
            <person name="Land M."/>
            <person name="Hauser L."/>
            <person name="Kyrpides N."/>
            <person name="Mikhailova N."/>
            <person name="Shelobolina E."/>
            <person name="Aklujkar M."/>
            <person name="Lovley D."/>
            <person name="Richardson P."/>
        </authorList>
    </citation>
    <scope>NUCLEOTIDE SEQUENCE [LARGE SCALE GENOMIC DNA]</scope>
    <source>
        <strain evidence="3">ATCC BAA-1134 / JCM 13001 / Rf4</strain>
    </source>
</reference>
<dbReference type="HOGENOM" id="CLU_1330352_0_0_7"/>
<accession>A5GEZ3</accession>
<gene>
    <name evidence="2" type="ordered locus">Gura_1808</name>
</gene>
<dbReference type="KEGG" id="gur:Gura_1808"/>
<name>A5GEZ3_GEOUR</name>
<evidence type="ECO:0008006" key="4">
    <source>
        <dbReference type="Google" id="ProtNLM"/>
    </source>
</evidence>
<keyword evidence="1" id="KW-0472">Membrane</keyword>
<dbReference type="OrthoDB" id="5395292at2"/>
<dbReference type="RefSeq" id="WP_011938703.1">
    <property type="nucleotide sequence ID" value="NC_009483.1"/>
</dbReference>
<evidence type="ECO:0000256" key="1">
    <source>
        <dbReference type="SAM" id="Phobius"/>
    </source>
</evidence>
<proteinExistence type="predicted"/>
<keyword evidence="1" id="KW-0812">Transmembrane</keyword>
<dbReference type="STRING" id="351605.Gura_1808"/>
<organism evidence="2 3">
    <name type="scientific">Geotalea uraniireducens (strain Rf4)</name>
    <name type="common">Geobacter uraniireducens</name>
    <dbReference type="NCBI Taxonomy" id="351605"/>
    <lineage>
        <taxon>Bacteria</taxon>
        <taxon>Pseudomonadati</taxon>
        <taxon>Thermodesulfobacteriota</taxon>
        <taxon>Desulfuromonadia</taxon>
        <taxon>Geobacterales</taxon>
        <taxon>Geobacteraceae</taxon>
        <taxon>Geotalea</taxon>
    </lineage>
</organism>
<dbReference type="AlphaFoldDB" id="A5GEZ3"/>
<keyword evidence="1" id="KW-1133">Transmembrane helix</keyword>